<dbReference type="SMART" id="SM01043">
    <property type="entry name" value="BTAD"/>
    <property type="match status" value="1"/>
</dbReference>
<dbReference type="Pfam" id="PF13424">
    <property type="entry name" value="TPR_12"/>
    <property type="match status" value="1"/>
</dbReference>
<keyword evidence="2" id="KW-0677">Repeat</keyword>
<feature type="domain" description="OmpR/PhoB-type" evidence="7">
    <location>
        <begin position="18"/>
        <end position="90"/>
    </location>
</feature>
<dbReference type="Proteomes" id="UP001144280">
    <property type="component" value="Unassembled WGS sequence"/>
</dbReference>
<dbReference type="RefSeq" id="WP_281895462.1">
    <property type="nucleotide sequence ID" value="NZ_BSDI01000011.1"/>
</dbReference>
<comment type="caution">
    <text evidence="9">The sequence shown here is derived from an EMBL/GenBank/DDBJ whole genome shotgun (WGS) entry which is preliminary data.</text>
</comment>
<evidence type="ECO:0000256" key="3">
    <source>
        <dbReference type="ARBA" id="ARBA00023015"/>
    </source>
</evidence>
<dbReference type="SMART" id="SM00382">
    <property type="entry name" value="AAA"/>
    <property type="match status" value="1"/>
</dbReference>
<evidence type="ECO:0000256" key="5">
    <source>
        <dbReference type="ARBA" id="ARBA00023163"/>
    </source>
</evidence>
<dbReference type="EMBL" id="BSDI01000011">
    <property type="protein sequence ID" value="GLH97507.1"/>
    <property type="molecule type" value="Genomic_DNA"/>
</dbReference>
<evidence type="ECO:0000313" key="9">
    <source>
        <dbReference type="EMBL" id="GLH97507.1"/>
    </source>
</evidence>
<evidence type="ECO:0000259" key="8">
    <source>
        <dbReference type="SMART" id="SM01043"/>
    </source>
</evidence>
<dbReference type="InterPro" id="IPR002182">
    <property type="entry name" value="NB-ARC"/>
</dbReference>
<dbReference type="Gene3D" id="1.10.8.430">
    <property type="entry name" value="Helical domain of apoptotic protease-activating factors"/>
    <property type="match status" value="1"/>
</dbReference>
<dbReference type="Gene3D" id="3.40.50.300">
    <property type="entry name" value="P-loop containing nucleotide triphosphate hydrolases"/>
    <property type="match status" value="1"/>
</dbReference>
<dbReference type="InterPro" id="IPR051677">
    <property type="entry name" value="AfsR-DnrI-RedD_regulator"/>
</dbReference>
<dbReference type="Pfam" id="PF03704">
    <property type="entry name" value="BTAD"/>
    <property type="match status" value="1"/>
</dbReference>
<dbReference type="InterPro" id="IPR016032">
    <property type="entry name" value="Sig_transdc_resp-reg_C-effctor"/>
</dbReference>
<dbReference type="InterPro" id="IPR005158">
    <property type="entry name" value="BTAD"/>
</dbReference>
<organism evidence="9 10">
    <name type="scientific">Phytohabitans aurantiacus</name>
    <dbReference type="NCBI Taxonomy" id="3016789"/>
    <lineage>
        <taxon>Bacteria</taxon>
        <taxon>Bacillati</taxon>
        <taxon>Actinomycetota</taxon>
        <taxon>Actinomycetes</taxon>
        <taxon>Micromonosporales</taxon>
        <taxon>Micromonosporaceae</taxon>
    </lineage>
</organism>
<dbReference type="InterPro" id="IPR001867">
    <property type="entry name" value="OmpR/PhoB-type_DNA-bd"/>
</dbReference>
<feature type="domain" description="AAA+ ATPase" evidence="6">
    <location>
        <begin position="280"/>
        <end position="436"/>
    </location>
</feature>
<feature type="domain" description="Bacterial transcriptional activator" evidence="8">
    <location>
        <begin position="97"/>
        <end position="242"/>
    </location>
</feature>
<keyword evidence="5" id="KW-0804">Transcription</keyword>
<accession>A0ABQ5QU13</accession>
<dbReference type="InterPro" id="IPR003593">
    <property type="entry name" value="AAA+_ATPase"/>
</dbReference>
<dbReference type="InterPro" id="IPR027417">
    <property type="entry name" value="P-loop_NTPase"/>
</dbReference>
<evidence type="ECO:0000256" key="2">
    <source>
        <dbReference type="ARBA" id="ARBA00022737"/>
    </source>
</evidence>
<dbReference type="Gene3D" id="1.10.10.10">
    <property type="entry name" value="Winged helix-like DNA-binding domain superfamily/Winged helix DNA-binding domain"/>
    <property type="match status" value="1"/>
</dbReference>
<dbReference type="InterPro" id="IPR042197">
    <property type="entry name" value="Apaf_helical"/>
</dbReference>
<sequence>MHTHSYRVLGPLEVGADGSTVPLGGRMPRILLGTLLLQPGRVVSTDVLVDVLWPDAPPPSAVANLRTYVRGLRGRLSGDAIITKPHGYAVAVEPAALDLTLFEARAERARMAWGAGDAAGALRLLEDAIGLWRGRLLEDLPASPAWEAVESRLTALKTSLVELAMEIRIGLGQHEVAAAELRGLLATDPLHEGFWRRLVLALHASGRTAEALRAYADAREILADELGVEPGPQLRAAFDLVLRAGPQTPGPICQLPLDPPDFTGRGPLVERIVAHLTGRHPAVVAISGAPGVGKSALAVHVGHAVRAAFPDGQLYVDMRGTGGAPRDPAEVLAELLRALGVAEPALPAEVPARAALLRSRLSTQRMLLVLDDVAHAGQVRPLLPGAGACAVLATSRMRLPDLCDALQVNVDVLTDQEAQELFSRVAGRRRVVEQPDSARDILRACGHLPLAVRIAGAKLAQRPGWSLAVLADRLKLERHRLDELRAGDLAVRASVELSYRLLPPVAARAFRLLGTLGPGPVPAWVVGALIDAPATEDVVDLLVDANLLQLVGMDGAGQARYRLHDLLRCYGAELAEGDALADRRAAIERVLDGWLARAFSVRERMPVHYFGISVSGVSVADIKGDPMAWFEAEVPALVAAVELAHANGFDGHAWRIAATLAPYFDLRGRRDTWWRVHQTGLASARRAGDQRGEATILRDIGQLHLYRDRYDEAAAAFTTARVLFGATGDTIGEAIALTGQATVHRIAGRYHRALHLYRRALEVFERLGDRHSQAVVYGSTGLAHLGLRRYGPAQRWLTASYELAVELGDRHRQALALHRLATLRKERGRPDRAREELHRALALLEELGDDACAAYVRQSIGELHLRFGDPRRGVEFLADSLHVQRRLGDRRAEATIAALLGEWHGAAGRTHRAKEYLTRALSTWRDLAEPAQEAAVVARLRALSG</sequence>
<name>A0ABQ5QU13_9ACTN</name>
<dbReference type="PANTHER" id="PTHR35807:SF1">
    <property type="entry name" value="TRANSCRIPTIONAL REGULATOR REDD"/>
    <property type="match status" value="1"/>
</dbReference>
<protein>
    <submittedName>
        <fullName evidence="9">SARP family transcriptional regulator</fullName>
    </submittedName>
</protein>
<evidence type="ECO:0000259" key="7">
    <source>
        <dbReference type="SMART" id="SM00862"/>
    </source>
</evidence>
<dbReference type="CDD" id="cd15831">
    <property type="entry name" value="BTAD"/>
    <property type="match status" value="1"/>
</dbReference>
<evidence type="ECO:0000313" key="10">
    <source>
        <dbReference type="Proteomes" id="UP001144280"/>
    </source>
</evidence>
<keyword evidence="3" id="KW-0805">Transcription regulation</keyword>
<keyword evidence="4" id="KW-0238">DNA-binding</keyword>
<dbReference type="SUPFAM" id="SSF52540">
    <property type="entry name" value="P-loop containing nucleoside triphosphate hydrolases"/>
    <property type="match status" value="1"/>
</dbReference>
<dbReference type="SUPFAM" id="SSF46894">
    <property type="entry name" value="C-terminal effector domain of the bipartite response regulators"/>
    <property type="match status" value="1"/>
</dbReference>
<dbReference type="SUPFAM" id="SSF48452">
    <property type="entry name" value="TPR-like"/>
    <property type="match status" value="3"/>
</dbReference>
<dbReference type="InterPro" id="IPR011990">
    <property type="entry name" value="TPR-like_helical_dom_sf"/>
</dbReference>
<dbReference type="InterPro" id="IPR019734">
    <property type="entry name" value="TPR_rpt"/>
</dbReference>
<dbReference type="Gene3D" id="1.25.40.10">
    <property type="entry name" value="Tetratricopeptide repeat domain"/>
    <property type="match status" value="2"/>
</dbReference>
<dbReference type="InterPro" id="IPR036388">
    <property type="entry name" value="WH-like_DNA-bd_sf"/>
</dbReference>
<dbReference type="SMART" id="SM00862">
    <property type="entry name" value="Trans_reg_C"/>
    <property type="match status" value="1"/>
</dbReference>
<dbReference type="PANTHER" id="PTHR35807">
    <property type="entry name" value="TRANSCRIPTIONAL REGULATOR REDD-RELATED"/>
    <property type="match status" value="1"/>
</dbReference>
<proteinExistence type="inferred from homology"/>
<keyword evidence="10" id="KW-1185">Reference proteome</keyword>
<evidence type="ECO:0000259" key="6">
    <source>
        <dbReference type="SMART" id="SM00382"/>
    </source>
</evidence>
<evidence type="ECO:0000256" key="4">
    <source>
        <dbReference type="ARBA" id="ARBA00023125"/>
    </source>
</evidence>
<dbReference type="Pfam" id="PF00931">
    <property type="entry name" value="NB-ARC"/>
    <property type="match status" value="1"/>
</dbReference>
<reference evidence="9" key="1">
    <citation type="submission" date="2022-12" db="EMBL/GenBank/DDBJ databases">
        <title>New Phytohabitans aurantiacus sp. RD004123 nov., an actinomycete isolated from soil.</title>
        <authorList>
            <person name="Triningsih D.W."/>
            <person name="Harunari E."/>
            <person name="Igarashi Y."/>
        </authorList>
    </citation>
    <scope>NUCLEOTIDE SEQUENCE</scope>
    <source>
        <strain evidence="9">RD004123</strain>
    </source>
</reference>
<gene>
    <name evidence="9" type="ORF">Pa4123_27820</name>
</gene>
<comment type="similarity">
    <text evidence="1">Belongs to the AfsR/DnrI/RedD regulatory family.</text>
</comment>
<dbReference type="SMART" id="SM00028">
    <property type="entry name" value="TPR"/>
    <property type="match status" value="4"/>
</dbReference>
<evidence type="ECO:0000256" key="1">
    <source>
        <dbReference type="ARBA" id="ARBA00005820"/>
    </source>
</evidence>
<dbReference type="PRINTS" id="PR00364">
    <property type="entry name" value="DISEASERSIST"/>
</dbReference>